<feature type="domain" description="Aminotransferase class I/classII large" evidence="10">
    <location>
        <begin position="81"/>
        <end position="465"/>
    </location>
</feature>
<evidence type="ECO:0000256" key="6">
    <source>
        <dbReference type="ARBA" id="ARBA00025708"/>
    </source>
</evidence>
<evidence type="ECO:0000313" key="11">
    <source>
        <dbReference type="EMBL" id="TDH08929.1"/>
    </source>
</evidence>
<dbReference type="PANTHER" id="PTHR11751:SF469">
    <property type="entry name" value="ALANINE TRANSAMINASE"/>
    <property type="match status" value="1"/>
</dbReference>
<dbReference type="Gene3D" id="3.90.1150.10">
    <property type="entry name" value="Aspartate Aminotransferase, domain 1"/>
    <property type="match status" value="1"/>
</dbReference>
<dbReference type="PANTHER" id="PTHR11751">
    <property type="entry name" value="ALANINE AMINOTRANSFERASE"/>
    <property type="match status" value="1"/>
</dbReference>
<dbReference type="InterPro" id="IPR015422">
    <property type="entry name" value="PyrdxlP-dep_Trfase_small"/>
</dbReference>
<accession>A0A484D0U7</accession>
<name>A0A484D0U7_PERFV</name>
<gene>
    <name evidence="11" type="ORF">EPR50_G00102960</name>
</gene>
<comment type="catalytic activity">
    <reaction evidence="9">
        <text>L-alanine + 2-oxoglutarate = pyruvate + L-glutamate</text>
        <dbReference type="Rhea" id="RHEA:19453"/>
        <dbReference type="ChEBI" id="CHEBI:15361"/>
        <dbReference type="ChEBI" id="CHEBI:16810"/>
        <dbReference type="ChEBI" id="CHEBI:29985"/>
        <dbReference type="ChEBI" id="CHEBI:57972"/>
        <dbReference type="EC" id="2.6.1.2"/>
    </reaction>
</comment>
<dbReference type="GO" id="GO:0042853">
    <property type="term" value="P:L-alanine catabolic process"/>
    <property type="evidence" value="ECO:0007669"/>
    <property type="project" value="UniProtKB-UniPathway"/>
</dbReference>
<dbReference type="GO" id="GO:0004021">
    <property type="term" value="F:L-alanine:2-oxoglutarate aminotransferase activity"/>
    <property type="evidence" value="ECO:0007669"/>
    <property type="project" value="UniProtKB-EC"/>
</dbReference>
<dbReference type="InterPro" id="IPR045088">
    <property type="entry name" value="ALAT1/2-like"/>
</dbReference>
<keyword evidence="12" id="KW-1185">Reference proteome</keyword>
<protein>
    <recommendedName>
        <fullName evidence="8">alanine transaminase</fullName>
        <ecNumber evidence="8">2.6.1.2</ecNumber>
    </recommendedName>
</protein>
<dbReference type="GO" id="GO:0030170">
    <property type="term" value="F:pyridoxal phosphate binding"/>
    <property type="evidence" value="ECO:0007669"/>
    <property type="project" value="InterPro"/>
</dbReference>
<comment type="similarity">
    <text evidence="7">Belongs to the class-I pyridoxal-phosphate-dependent aminotransferase family. Alanine aminotransferase subfamily.</text>
</comment>
<dbReference type="EC" id="2.6.1.2" evidence="8"/>
<evidence type="ECO:0000313" key="12">
    <source>
        <dbReference type="Proteomes" id="UP000295070"/>
    </source>
</evidence>
<dbReference type="Proteomes" id="UP000295070">
    <property type="component" value="Chromosome 9"/>
</dbReference>
<evidence type="ECO:0000256" key="5">
    <source>
        <dbReference type="ARBA" id="ARBA00022898"/>
    </source>
</evidence>
<dbReference type="Gene3D" id="1.10.287.1970">
    <property type="match status" value="1"/>
</dbReference>
<dbReference type="InterPro" id="IPR015424">
    <property type="entry name" value="PyrdxlP-dep_Trfase"/>
</dbReference>
<dbReference type="SUPFAM" id="SSF53383">
    <property type="entry name" value="PLP-dependent transferases"/>
    <property type="match status" value="1"/>
</dbReference>
<comment type="cofactor">
    <cofactor evidence="1">
        <name>pyridoxal 5'-phosphate</name>
        <dbReference type="ChEBI" id="CHEBI:597326"/>
    </cofactor>
</comment>
<evidence type="ECO:0000256" key="2">
    <source>
        <dbReference type="ARBA" id="ARBA00011738"/>
    </source>
</evidence>
<dbReference type="Pfam" id="PF00155">
    <property type="entry name" value="Aminotran_1_2"/>
    <property type="match status" value="1"/>
</dbReference>
<keyword evidence="4" id="KW-0808">Transferase</keyword>
<organism evidence="11 12">
    <name type="scientific">Perca flavescens</name>
    <name type="common">American yellow perch</name>
    <name type="synonym">Morone flavescens</name>
    <dbReference type="NCBI Taxonomy" id="8167"/>
    <lineage>
        <taxon>Eukaryota</taxon>
        <taxon>Metazoa</taxon>
        <taxon>Chordata</taxon>
        <taxon>Craniata</taxon>
        <taxon>Vertebrata</taxon>
        <taxon>Euteleostomi</taxon>
        <taxon>Actinopterygii</taxon>
        <taxon>Neopterygii</taxon>
        <taxon>Teleostei</taxon>
        <taxon>Neoteleostei</taxon>
        <taxon>Acanthomorphata</taxon>
        <taxon>Eupercaria</taxon>
        <taxon>Perciformes</taxon>
        <taxon>Percoidei</taxon>
        <taxon>Percidae</taxon>
        <taxon>Percinae</taxon>
        <taxon>Perca</taxon>
    </lineage>
</organism>
<reference evidence="11 12" key="1">
    <citation type="submission" date="2019-01" db="EMBL/GenBank/DDBJ databases">
        <title>A chromosome-scale genome assembly of the yellow perch, Perca flavescens.</title>
        <authorList>
            <person name="Feron R."/>
            <person name="Morvezen R."/>
            <person name="Bestin A."/>
            <person name="Haffray P."/>
            <person name="Klopp C."/>
            <person name="Zahm M."/>
            <person name="Cabau C."/>
            <person name="Roques C."/>
            <person name="Donnadieu C."/>
            <person name="Bouchez O."/>
            <person name="Christie M."/>
            <person name="Larson W."/>
            <person name="Guiguen Y."/>
        </authorList>
    </citation>
    <scope>NUCLEOTIDE SEQUENCE [LARGE SCALE GENOMIC DNA]</scope>
    <source>
        <strain evidence="11">YP-PL-M2</strain>
        <tissue evidence="11">Blood</tissue>
    </source>
</reference>
<dbReference type="Gene3D" id="3.40.640.10">
    <property type="entry name" value="Type I PLP-dependent aspartate aminotransferase-like (Major domain)"/>
    <property type="match status" value="1"/>
</dbReference>
<dbReference type="InterPro" id="IPR004839">
    <property type="entry name" value="Aminotransferase_I/II_large"/>
</dbReference>
<dbReference type="AlphaFoldDB" id="A0A484D0U7"/>
<evidence type="ECO:0000256" key="3">
    <source>
        <dbReference type="ARBA" id="ARBA00022576"/>
    </source>
</evidence>
<evidence type="ECO:0000256" key="9">
    <source>
        <dbReference type="ARBA" id="ARBA00047412"/>
    </source>
</evidence>
<dbReference type="CDD" id="cd00609">
    <property type="entry name" value="AAT_like"/>
    <property type="match status" value="1"/>
</dbReference>
<sequence>MSSLQFVNPRVRGIRGSPHSGLQSLAERITQEITQGVQKPFKEVIDVSSGDPHKAGMKPISFVRQVLAVCLHPQLLKNETLPLDVRLRAQRLLEVCDGGSVGSYTASSGMPHVKQSIAEFITRRDAGVPSHAEDIFISAGSQRALMVVVKLLASGEGKTQTGVLTPRPCPHTLPPLLDEAGVTLVPYQLMEDRGWAVDLDELHRALKTARGRCEPRAIYISNPGNPTGHVQDGKSIEEVIRFAAAERLLLLVDEVYQDSVYGQEKEFISYKRVLFEMDKEYSETVQFVSFHSISSACMGECGLRAGYMEQVNMDPEVMHFVDTMLCTDISTPVTGQLALELMVNPPKPGDPSYDTYTQEILLTLATLSQNAQRVQEILNDLPGMSCQPAMGGIYLYPCLHLPSEIIEKAKKLEVEADVLYCQMLLEEEGVFLGAGCQYDGTTGNHHLRLSILVPPDTLEEVLDRLGSFHLRFVRDKLPHPDGGVKDRDMGENFRSFSTAGIFPMN</sequence>
<dbReference type="FunFam" id="3.40.640.10:FF:000129">
    <property type="entry name" value="Alanine aminotransferase 2"/>
    <property type="match status" value="1"/>
</dbReference>
<proteinExistence type="inferred from homology"/>
<evidence type="ECO:0000256" key="1">
    <source>
        <dbReference type="ARBA" id="ARBA00001933"/>
    </source>
</evidence>
<comment type="pathway">
    <text evidence="6">Amino-acid degradation; L-alanine degradation via transaminase pathway; pyruvate from L-alanine: step 1/1.</text>
</comment>
<dbReference type="STRING" id="8167.A0A484D0U7"/>
<keyword evidence="3" id="KW-0032">Aminotransferase</keyword>
<dbReference type="EMBL" id="SCKG01000009">
    <property type="protein sequence ID" value="TDH08929.1"/>
    <property type="molecule type" value="Genomic_DNA"/>
</dbReference>
<dbReference type="UniPathway" id="UPA00528">
    <property type="reaction ID" value="UER00586"/>
</dbReference>
<evidence type="ECO:0000256" key="8">
    <source>
        <dbReference type="ARBA" id="ARBA00026106"/>
    </source>
</evidence>
<comment type="caution">
    <text evidence="11">The sequence shown here is derived from an EMBL/GenBank/DDBJ whole genome shotgun (WGS) entry which is preliminary data.</text>
</comment>
<evidence type="ECO:0000256" key="4">
    <source>
        <dbReference type="ARBA" id="ARBA00022679"/>
    </source>
</evidence>
<evidence type="ECO:0000259" key="10">
    <source>
        <dbReference type="Pfam" id="PF00155"/>
    </source>
</evidence>
<evidence type="ECO:0000256" key="7">
    <source>
        <dbReference type="ARBA" id="ARBA00025785"/>
    </source>
</evidence>
<keyword evidence="5" id="KW-0663">Pyridoxal phosphate</keyword>
<comment type="subunit">
    <text evidence="2">Homodimer.</text>
</comment>
<dbReference type="InterPro" id="IPR015421">
    <property type="entry name" value="PyrdxlP-dep_Trfase_major"/>
</dbReference>